<dbReference type="InterPro" id="IPR036852">
    <property type="entry name" value="Peptidase_S8/S53_dom_sf"/>
</dbReference>
<name>A0A1H5XTR6_9BACT</name>
<gene>
    <name evidence="6" type="ORF">SAMN03080598_02662</name>
</gene>
<keyword evidence="3" id="KW-0720">Serine protease</keyword>
<evidence type="ECO:0000256" key="4">
    <source>
        <dbReference type="PROSITE-ProRule" id="PRU01240"/>
    </source>
</evidence>
<dbReference type="PANTHER" id="PTHR42884:SF14">
    <property type="entry name" value="NEUROENDOCRINE CONVERTASE 1"/>
    <property type="match status" value="1"/>
</dbReference>
<keyword evidence="5" id="KW-0732">Signal</keyword>
<dbReference type="RefSeq" id="WP_103925309.1">
    <property type="nucleotide sequence ID" value="NZ_FNVR01000015.1"/>
</dbReference>
<sequence length="277" mass="30730">MKSNLTLLFLSFLLFTSTSLMTQQDSYYWSANQKHSLQEDRNHVIISVASANVDVVKSKIQAAYSVRNINLLRSASGLLIEFSQNAPSLESLIRSHPQIEAAAYGQRLVGEGPPVFLTGEILLQPKVGMEIHEILRLISGEYLSYEATKHDTYTIRIKDWQKVISLANKIYESGLVRYSHPNFIAAIERYQVTPTDPLYAQQYYLNQGNDIDINAPQAWQLSRGLNQVRVAVIDDGVEAHEDLNGRVLQGFTPTDPNGFGAPLNNGAHGQACAGIIG</sequence>
<dbReference type="Proteomes" id="UP000236736">
    <property type="component" value="Unassembled WGS sequence"/>
</dbReference>
<evidence type="ECO:0000313" key="6">
    <source>
        <dbReference type="EMBL" id="SEG14925.1"/>
    </source>
</evidence>
<feature type="chain" id="PRO_5009289827" description="Subtilase family protein" evidence="5">
    <location>
        <begin position="23"/>
        <end position="277"/>
    </location>
</feature>
<evidence type="ECO:0000256" key="5">
    <source>
        <dbReference type="SAM" id="SignalP"/>
    </source>
</evidence>
<dbReference type="PROSITE" id="PS51892">
    <property type="entry name" value="SUBTILASE"/>
    <property type="match status" value="1"/>
</dbReference>
<dbReference type="SUPFAM" id="SSF52743">
    <property type="entry name" value="Subtilisin-like"/>
    <property type="match status" value="1"/>
</dbReference>
<dbReference type="InterPro" id="IPR023827">
    <property type="entry name" value="Peptidase_S8_Asp-AS"/>
</dbReference>
<comment type="caution">
    <text evidence="4">Lacks conserved residue(s) required for the propagation of feature annotation.</text>
</comment>
<evidence type="ECO:0000256" key="1">
    <source>
        <dbReference type="ARBA" id="ARBA00022670"/>
    </source>
</evidence>
<evidence type="ECO:0008006" key="8">
    <source>
        <dbReference type="Google" id="ProtNLM"/>
    </source>
</evidence>
<dbReference type="GO" id="GO:0016020">
    <property type="term" value="C:membrane"/>
    <property type="evidence" value="ECO:0007669"/>
    <property type="project" value="TreeGrafter"/>
</dbReference>
<dbReference type="PROSITE" id="PS00136">
    <property type="entry name" value="SUBTILASE_ASP"/>
    <property type="match status" value="1"/>
</dbReference>
<dbReference type="GO" id="GO:0004252">
    <property type="term" value="F:serine-type endopeptidase activity"/>
    <property type="evidence" value="ECO:0007669"/>
    <property type="project" value="InterPro"/>
</dbReference>
<dbReference type="AlphaFoldDB" id="A0A1H5XTR6"/>
<dbReference type="Gene3D" id="3.40.50.200">
    <property type="entry name" value="Peptidase S8/S53 domain"/>
    <property type="match status" value="1"/>
</dbReference>
<protein>
    <recommendedName>
        <fullName evidence="8">Subtilase family protein</fullName>
    </recommendedName>
</protein>
<comment type="similarity">
    <text evidence="4">Belongs to the peptidase S8 family.</text>
</comment>
<evidence type="ECO:0000256" key="2">
    <source>
        <dbReference type="ARBA" id="ARBA00022801"/>
    </source>
</evidence>
<accession>A0A1H5XTR6</accession>
<keyword evidence="1" id="KW-0645">Protease</keyword>
<reference evidence="7" key="1">
    <citation type="submission" date="2016-10" db="EMBL/GenBank/DDBJ databases">
        <authorList>
            <person name="Varghese N."/>
            <person name="Submissions S."/>
        </authorList>
    </citation>
    <scope>NUCLEOTIDE SEQUENCE [LARGE SCALE GENOMIC DNA]</scope>
    <source>
        <strain evidence="7">DSM 17298</strain>
    </source>
</reference>
<organism evidence="6 7">
    <name type="scientific">Algoriphagus boritolerans DSM 17298 = JCM 18970</name>
    <dbReference type="NCBI Taxonomy" id="1120964"/>
    <lineage>
        <taxon>Bacteria</taxon>
        <taxon>Pseudomonadati</taxon>
        <taxon>Bacteroidota</taxon>
        <taxon>Cytophagia</taxon>
        <taxon>Cytophagales</taxon>
        <taxon>Cyclobacteriaceae</taxon>
        <taxon>Algoriphagus</taxon>
    </lineage>
</organism>
<dbReference type="PANTHER" id="PTHR42884">
    <property type="entry name" value="PROPROTEIN CONVERTASE SUBTILISIN/KEXIN-RELATED"/>
    <property type="match status" value="1"/>
</dbReference>
<proteinExistence type="inferred from homology"/>
<evidence type="ECO:0000256" key="3">
    <source>
        <dbReference type="ARBA" id="ARBA00022825"/>
    </source>
</evidence>
<dbReference type="STRING" id="1120964.GCA_001313265_05448"/>
<keyword evidence="2" id="KW-0378">Hydrolase</keyword>
<dbReference type="OrthoDB" id="9798386at2"/>
<dbReference type="GO" id="GO:0016485">
    <property type="term" value="P:protein processing"/>
    <property type="evidence" value="ECO:0007669"/>
    <property type="project" value="TreeGrafter"/>
</dbReference>
<keyword evidence="7" id="KW-1185">Reference proteome</keyword>
<evidence type="ECO:0000313" key="7">
    <source>
        <dbReference type="Proteomes" id="UP000236736"/>
    </source>
</evidence>
<feature type="signal peptide" evidence="5">
    <location>
        <begin position="1"/>
        <end position="22"/>
    </location>
</feature>
<dbReference type="EMBL" id="FNVR01000015">
    <property type="protein sequence ID" value="SEG14925.1"/>
    <property type="molecule type" value="Genomic_DNA"/>
</dbReference>